<dbReference type="EMBL" id="DS547131">
    <property type="protein sequence ID" value="EDR02308.1"/>
    <property type="molecule type" value="Genomic_DNA"/>
</dbReference>
<dbReference type="Proteomes" id="UP000001194">
    <property type="component" value="Unassembled WGS sequence"/>
</dbReference>
<evidence type="ECO:0000313" key="1">
    <source>
        <dbReference type="EMBL" id="EDR02308.1"/>
    </source>
</evidence>
<dbReference type="RefSeq" id="XP_001886985.1">
    <property type="nucleotide sequence ID" value="XM_001886950.1"/>
</dbReference>
<dbReference type="InParanoid" id="B0DSV5"/>
<evidence type="ECO:0000313" key="2">
    <source>
        <dbReference type="Proteomes" id="UP000001194"/>
    </source>
</evidence>
<dbReference type="KEGG" id="lbc:LACBIDRAFT_309697"/>
<dbReference type="GeneID" id="6082610"/>
<accession>B0DSV5</accession>
<keyword evidence="2" id="KW-1185">Reference proteome</keyword>
<proteinExistence type="predicted"/>
<organism evidence="2">
    <name type="scientific">Laccaria bicolor (strain S238N-H82 / ATCC MYA-4686)</name>
    <name type="common">Bicoloured deceiver</name>
    <name type="synonym">Laccaria laccata var. bicolor</name>
    <dbReference type="NCBI Taxonomy" id="486041"/>
    <lineage>
        <taxon>Eukaryota</taxon>
        <taxon>Fungi</taxon>
        <taxon>Dikarya</taxon>
        <taxon>Basidiomycota</taxon>
        <taxon>Agaricomycotina</taxon>
        <taxon>Agaricomycetes</taxon>
        <taxon>Agaricomycetidae</taxon>
        <taxon>Agaricales</taxon>
        <taxon>Agaricineae</taxon>
        <taxon>Hydnangiaceae</taxon>
        <taxon>Laccaria</taxon>
    </lineage>
</organism>
<gene>
    <name evidence="1" type="ORF">LACBIDRAFT_309697</name>
</gene>
<dbReference type="HOGENOM" id="CLU_041942_1_0_1"/>
<sequence length="326" mass="36201">MIDALPLELWIQILRLACTDNGSTGRAVSLVCRSLHNIGKSVTLNSISVVAPKQVIRFAAVLASLPPAQRVVKHLFVASAPDQTKKRVQSDVKDALKTLISQHARSPDLPVTGSHAKSLITFAESDVDDDNILLAFQCILTFAAHHLRTLHVYFTTLNRPYILLPIPLPHLTELVIYGAFYPKANFSPPNPIIFPSLTRLHLAHYPIHPHDLIPIVLPGTPMLTQLHITQIMDTAQCVRAVRALIETVDGFTASAPKFKKLFLRIDVTKNIPCTDYPENGKKWVEDLRSCIGLDHRITLIEGGHPWVDSVSAQQTWLSRITNIEEG</sequence>
<protein>
    <submittedName>
        <fullName evidence="1">Predicted protein</fullName>
    </submittedName>
</protein>
<name>B0DSV5_LACBS</name>
<reference evidence="1 2" key="1">
    <citation type="journal article" date="2008" name="Nature">
        <title>The genome of Laccaria bicolor provides insights into mycorrhizal symbiosis.</title>
        <authorList>
            <person name="Martin F."/>
            <person name="Aerts A."/>
            <person name="Ahren D."/>
            <person name="Brun A."/>
            <person name="Danchin E.G.J."/>
            <person name="Duchaussoy F."/>
            <person name="Gibon J."/>
            <person name="Kohler A."/>
            <person name="Lindquist E."/>
            <person name="Pereda V."/>
            <person name="Salamov A."/>
            <person name="Shapiro H.J."/>
            <person name="Wuyts J."/>
            <person name="Blaudez D."/>
            <person name="Buee M."/>
            <person name="Brokstein P."/>
            <person name="Canbaeck B."/>
            <person name="Cohen D."/>
            <person name="Courty P.E."/>
            <person name="Coutinho P.M."/>
            <person name="Delaruelle C."/>
            <person name="Detter J.C."/>
            <person name="Deveau A."/>
            <person name="DiFazio S."/>
            <person name="Duplessis S."/>
            <person name="Fraissinet-Tachet L."/>
            <person name="Lucic E."/>
            <person name="Frey-Klett P."/>
            <person name="Fourrey C."/>
            <person name="Feussner I."/>
            <person name="Gay G."/>
            <person name="Grimwood J."/>
            <person name="Hoegger P.J."/>
            <person name="Jain P."/>
            <person name="Kilaru S."/>
            <person name="Labbe J."/>
            <person name="Lin Y.C."/>
            <person name="Legue V."/>
            <person name="Le Tacon F."/>
            <person name="Marmeisse R."/>
            <person name="Melayah D."/>
            <person name="Montanini B."/>
            <person name="Muratet M."/>
            <person name="Nehls U."/>
            <person name="Niculita-Hirzel H."/>
            <person name="Oudot-Le Secq M.P."/>
            <person name="Peter M."/>
            <person name="Quesneville H."/>
            <person name="Rajashekar B."/>
            <person name="Reich M."/>
            <person name="Rouhier N."/>
            <person name="Schmutz J."/>
            <person name="Yin T."/>
            <person name="Chalot M."/>
            <person name="Henrissat B."/>
            <person name="Kuees U."/>
            <person name="Lucas S."/>
            <person name="Van de Peer Y."/>
            <person name="Podila G.K."/>
            <person name="Polle A."/>
            <person name="Pukkila P.J."/>
            <person name="Richardson P.M."/>
            <person name="Rouze P."/>
            <person name="Sanders I.R."/>
            <person name="Stajich J.E."/>
            <person name="Tunlid A."/>
            <person name="Tuskan G."/>
            <person name="Grigoriev I.V."/>
        </authorList>
    </citation>
    <scope>NUCLEOTIDE SEQUENCE [LARGE SCALE GENOMIC DNA]</scope>
    <source>
        <strain evidence="2">S238N-H82 / ATCC MYA-4686</strain>
    </source>
</reference>
<dbReference type="OrthoDB" id="2748701at2759"/>
<dbReference type="AlphaFoldDB" id="B0DSV5"/>